<dbReference type="PROSITE" id="PS00262">
    <property type="entry name" value="INSULIN"/>
    <property type="match status" value="1"/>
</dbReference>
<dbReference type="InterPro" id="IPR036438">
    <property type="entry name" value="Insulin-like_sf"/>
</dbReference>
<evidence type="ECO:0000256" key="2">
    <source>
        <dbReference type="RuleBase" id="RU000406"/>
    </source>
</evidence>
<feature type="signal peptide" evidence="3">
    <location>
        <begin position="1"/>
        <end position="26"/>
    </location>
</feature>
<dbReference type="AlphaFoldDB" id="A0A220W0E3"/>
<name>A0A220W0E3_9ECHI</name>
<evidence type="ECO:0000259" key="4">
    <source>
        <dbReference type="SMART" id="SM00078"/>
    </source>
</evidence>
<sequence length="109" mass="12371">MTTLHKIVAITLSALLILGATSIAEGKPTYCGSDFIRVVYETCASLIKRTSPVWQRLYTAARVRRFADPEFWEDVYNNDDVAMDKRQDQGMAQYCCRHGCSDQEISRVC</sequence>
<reference evidence="5" key="1">
    <citation type="journal article" date="2017" name="J. ISSAAS">
        <title>Ophiuroid Phylotranscriptomics Enables Discovery Of Novel Echinoderm Representatives Of Bilaterian Neuropeptide Families And Reconstruction Of Neuropeptide Precursor Evolution Over ~270 Million Years.</title>
        <authorList>
            <person name="Zandawala M."/>
            <person name="Yanez L.A."/>
            <person name="Moghul I."/>
            <person name="Delroisse J."/>
            <person name="Abylkassimova N."/>
            <person name="Hugall A."/>
            <person name="O'Hara T."/>
            <person name="Elphick M.R."/>
        </authorList>
    </citation>
    <scope>NUCLEOTIDE SEQUENCE</scope>
</reference>
<dbReference type="Gene3D" id="1.10.100.10">
    <property type="entry name" value="Insulin-like"/>
    <property type="match status" value="1"/>
</dbReference>
<dbReference type="SMART" id="SM00078">
    <property type="entry name" value="IlGF"/>
    <property type="match status" value="1"/>
</dbReference>
<organism evidence="5">
    <name type="scientific">Ophionotus victoriae</name>
    <dbReference type="NCBI Taxonomy" id="667017"/>
    <lineage>
        <taxon>Eukaryota</taxon>
        <taxon>Metazoa</taxon>
        <taxon>Echinodermata</taxon>
        <taxon>Eleutherozoa</taxon>
        <taxon>Asterozoa</taxon>
        <taxon>Ophiuroidea</taxon>
        <taxon>Myophiuroidea</taxon>
        <taxon>Metophiurida</taxon>
        <taxon>Ophintegrida</taxon>
        <taxon>Amphilepidida</taxon>
        <taxon>Ophiurina</taxon>
        <taxon>Chilophiurina</taxon>
        <taxon>Ophiuridae</taxon>
        <taxon>Ophiurinae</taxon>
        <taxon>Ophionotus</taxon>
    </lineage>
</organism>
<evidence type="ECO:0000313" key="5">
    <source>
        <dbReference type="EMBL" id="ASK86259.1"/>
    </source>
</evidence>
<feature type="domain" description="Insulin-like" evidence="4">
    <location>
        <begin position="28"/>
        <end position="109"/>
    </location>
</feature>
<evidence type="ECO:0000256" key="3">
    <source>
        <dbReference type="SAM" id="SignalP"/>
    </source>
</evidence>
<comment type="similarity">
    <text evidence="1 2">Belongs to the insulin family.</text>
</comment>
<accession>A0A220W0E3</accession>
<proteinExistence type="evidence at transcript level"/>
<dbReference type="GO" id="GO:0005576">
    <property type="term" value="C:extracellular region"/>
    <property type="evidence" value="ECO:0007669"/>
    <property type="project" value="UniProtKB-SubCell"/>
</dbReference>
<dbReference type="SUPFAM" id="SSF56994">
    <property type="entry name" value="Insulin-like"/>
    <property type="match status" value="1"/>
</dbReference>
<comment type="subcellular location">
    <subcellularLocation>
        <location evidence="2">Secreted</location>
    </subcellularLocation>
</comment>
<dbReference type="InterPro" id="IPR016179">
    <property type="entry name" value="Insulin-like"/>
</dbReference>
<dbReference type="EMBL" id="MF155249">
    <property type="protein sequence ID" value="ASK86259.1"/>
    <property type="molecule type" value="mRNA"/>
</dbReference>
<feature type="chain" id="PRO_5013256711" evidence="3">
    <location>
        <begin position="27"/>
        <end position="109"/>
    </location>
</feature>
<protein>
    <submittedName>
        <fullName evidence="5">Relaxin-like gonad-stimulating peptide</fullName>
    </submittedName>
</protein>
<dbReference type="GO" id="GO:0005179">
    <property type="term" value="F:hormone activity"/>
    <property type="evidence" value="ECO:0007669"/>
    <property type="project" value="InterPro"/>
</dbReference>
<keyword evidence="2" id="KW-0964">Secreted</keyword>
<keyword evidence="3" id="KW-0732">Signal</keyword>
<dbReference type="InterPro" id="IPR022353">
    <property type="entry name" value="Insulin_CS"/>
</dbReference>
<dbReference type="Pfam" id="PF00049">
    <property type="entry name" value="Insulin"/>
    <property type="match status" value="1"/>
</dbReference>
<evidence type="ECO:0000256" key="1">
    <source>
        <dbReference type="ARBA" id="ARBA00009034"/>
    </source>
</evidence>